<keyword evidence="24" id="KW-1185">Reference proteome</keyword>
<keyword evidence="11" id="KW-0560">Oxidoreductase</keyword>
<evidence type="ECO:0000256" key="20">
    <source>
        <dbReference type="ARBA" id="ARBA00050508"/>
    </source>
</evidence>
<comment type="pathway">
    <text evidence="18">Plant hormone biosynthesis; gibberellin biosynthesis.</text>
</comment>
<organism evidence="23 24">
    <name type="scientific">Olea europaea subsp. europaea</name>
    <dbReference type="NCBI Taxonomy" id="158383"/>
    <lineage>
        <taxon>Eukaryota</taxon>
        <taxon>Viridiplantae</taxon>
        <taxon>Streptophyta</taxon>
        <taxon>Embryophyta</taxon>
        <taxon>Tracheophyta</taxon>
        <taxon>Spermatophyta</taxon>
        <taxon>Magnoliopsida</taxon>
        <taxon>eudicotyledons</taxon>
        <taxon>Gunneridae</taxon>
        <taxon>Pentapetalae</taxon>
        <taxon>asterids</taxon>
        <taxon>lamiids</taxon>
        <taxon>Lamiales</taxon>
        <taxon>Oleaceae</taxon>
        <taxon>Oleeae</taxon>
        <taxon>Olea</taxon>
    </lineage>
</organism>
<dbReference type="InterPro" id="IPR005123">
    <property type="entry name" value="Oxoglu/Fe-dep_dioxygenase_dom"/>
</dbReference>
<dbReference type="GO" id="GO:0016020">
    <property type="term" value="C:membrane"/>
    <property type="evidence" value="ECO:0007669"/>
    <property type="project" value="UniProtKB-SubCell"/>
</dbReference>
<dbReference type="InterPro" id="IPR011992">
    <property type="entry name" value="EF-hand-dom_pair"/>
</dbReference>
<keyword evidence="15" id="KW-0594">Phospholipid biosynthesis</keyword>
<evidence type="ECO:0000256" key="14">
    <source>
        <dbReference type="ARBA" id="ARBA00023136"/>
    </source>
</evidence>
<keyword evidence="12" id="KW-0408">Iron</keyword>
<dbReference type="PANTHER" id="PTHR23063:SF52">
    <property type="entry name" value="LYSOPHOSPHATIDYLCHOLINE ACYLTRANSFERASE"/>
    <property type="match status" value="1"/>
</dbReference>
<dbReference type="Gene3D" id="1.10.238.10">
    <property type="entry name" value="EF-hand"/>
    <property type="match status" value="1"/>
</dbReference>
<dbReference type="Proteomes" id="UP000594638">
    <property type="component" value="Unassembled WGS sequence"/>
</dbReference>
<evidence type="ECO:0000313" key="23">
    <source>
        <dbReference type="EMBL" id="CAA2951342.1"/>
    </source>
</evidence>
<keyword evidence="8 21" id="KW-0812">Transmembrane</keyword>
<dbReference type="SMART" id="SM00563">
    <property type="entry name" value="PlsC"/>
    <property type="match status" value="1"/>
</dbReference>
<dbReference type="OrthoDB" id="272512at2759"/>
<comment type="subcellular location">
    <subcellularLocation>
        <location evidence="2">Membrane</location>
    </subcellularLocation>
</comment>
<keyword evidence="6" id="KW-0444">Lipid biosynthesis</keyword>
<evidence type="ECO:0000256" key="19">
    <source>
        <dbReference type="ARBA" id="ARBA00043997"/>
    </source>
</evidence>
<dbReference type="SUPFAM" id="SSF51197">
    <property type="entry name" value="Clavaminate synthase-like"/>
    <property type="match status" value="1"/>
</dbReference>
<reference evidence="23 24" key="1">
    <citation type="submission" date="2019-12" db="EMBL/GenBank/DDBJ databases">
        <authorList>
            <person name="Alioto T."/>
            <person name="Alioto T."/>
            <person name="Gomez Garrido J."/>
        </authorList>
    </citation>
    <scope>NUCLEOTIDE SEQUENCE [LARGE SCALE GENOMIC DNA]</scope>
</reference>
<evidence type="ECO:0000256" key="9">
    <source>
        <dbReference type="ARBA" id="ARBA00022723"/>
    </source>
</evidence>
<dbReference type="PROSITE" id="PS51471">
    <property type="entry name" value="FE2OG_OXY"/>
    <property type="match status" value="1"/>
</dbReference>
<dbReference type="InterPro" id="IPR026992">
    <property type="entry name" value="DIOX_N"/>
</dbReference>
<dbReference type="Pfam" id="PF01553">
    <property type="entry name" value="Acyltransferase"/>
    <property type="match status" value="1"/>
</dbReference>
<accession>A0A8S0PNP0</accession>
<keyword evidence="7" id="KW-0808">Transferase</keyword>
<keyword evidence="14 21" id="KW-0472">Membrane</keyword>
<dbReference type="GO" id="GO:0071618">
    <property type="term" value="F:lysophosphatidylethanolamine acyltransferase activity"/>
    <property type="evidence" value="ECO:0007669"/>
    <property type="project" value="TreeGrafter"/>
</dbReference>
<protein>
    <submittedName>
        <fullName evidence="23">Lysophospholipid acyltransferase LPEAT2</fullName>
    </submittedName>
</protein>
<proteinExistence type="inferred from homology"/>
<dbReference type="SUPFAM" id="SSF47473">
    <property type="entry name" value="EF-hand"/>
    <property type="match status" value="1"/>
</dbReference>
<dbReference type="GO" id="GO:0009686">
    <property type="term" value="P:gibberellin biosynthetic process"/>
    <property type="evidence" value="ECO:0007669"/>
    <property type="project" value="UniProtKB-ARBA"/>
</dbReference>
<dbReference type="InterPro" id="IPR002123">
    <property type="entry name" value="Plipid/glycerol_acylTrfase"/>
</dbReference>
<dbReference type="PRINTS" id="PR00682">
    <property type="entry name" value="IPNSYNTHASE"/>
</dbReference>
<evidence type="ECO:0000259" key="22">
    <source>
        <dbReference type="PROSITE" id="PS51471"/>
    </source>
</evidence>
<keyword evidence="17 23" id="KW-0012">Acyltransferase</keyword>
<keyword evidence="16" id="KW-1208">Phospholipid metabolism</keyword>
<evidence type="ECO:0000256" key="2">
    <source>
        <dbReference type="ARBA" id="ARBA00004370"/>
    </source>
</evidence>
<evidence type="ECO:0000256" key="4">
    <source>
        <dbReference type="ARBA" id="ARBA00005074"/>
    </source>
</evidence>
<evidence type="ECO:0000256" key="11">
    <source>
        <dbReference type="ARBA" id="ARBA00023002"/>
    </source>
</evidence>
<comment type="catalytic activity">
    <reaction evidence="20">
        <text>gibberellin A12 + 2 2-oxoglutarate + 3 O2 + H(+) = gibberellin A9 + 2 succinate + 3 CO2 + 2 H2O</text>
        <dbReference type="Rhea" id="RHEA:60772"/>
        <dbReference type="ChEBI" id="CHEBI:15377"/>
        <dbReference type="ChEBI" id="CHEBI:15378"/>
        <dbReference type="ChEBI" id="CHEBI:15379"/>
        <dbReference type="ChEBI" id="CHEBI:16526"/>
        <dbReference type="ChEBI" id="CHEBI:16810"/>
        <dbReference type="ChEBI" id="CHEBI:30031"/>
        <dbReference type="ChEBI" id="CHEBI:58627"/>
        <dbReference type="ChEBI" id="CHEBI:73255"/>
    </reaction>
    <physiologicalReaction direction="left-to-right" evidence="20">
        <dbReference type="Rhea" id="RHEA:60773"/>
    </physiologicalReaction>
</comment>
<comment type="pathway">
    <text evidence="3">Hormone biosynthesis.</text>
</comment>
<dbReference type="Pfam" id="PF14226">
    <property type="entry name" value="DIOX_N"/>
    <property type="match status" value="1"/>
</dbReference>
<evidence type="ECO:0000256" key="1">
    <source>
        <dbReference type="ARBA" id="ARBA00001961"/>
    </source>
</evidence>
<dbReference type="GO" id="GO:0002238">
    <property type="term" value="P:response to molecule of fungal origin"/>
    <property type="evidence" value="ECO:0007669"/>
    <property type="project" value="UniProtKB-ARBA"/>
</dbReference>
<dbReference type="GO" id="GO:0008374">
    <property type="term" value="F:O-acyltransferase activity"/>
    <property type="evidence" value="ECO:0007669"/>
    <property type="project" value="InterPro"/>
</dbReference>
<name>A0A8S0PNP0_OLEEU</name>
<dbReference type="InterPro" id="IPR045252">
    <property type="entry name" value="LPCAT1-like"/>
</dbReference>
<dbReference type="FunFam" id="2.60.120.330:FF:000003">
    <property type="entry name" value="Gibberellin 20 oxidase 2"/>
    <property type="match status" value="1"/>
</dbReference>
<evidence type="ECO:0000256" key="8">
    <source>
        <dbReference type="ARBA" id="ARBA00022692"/>
    </source>
</evidence>
<dbReference type="AlphaFoldDB" id="A0A8S0PNP0"/>
<dbReference type="GO" id="GO:0008654">
    <property type="term" value="P:phospholipid biosynthetic process"/>
    <property type="evidence" value="ECO:0007669"/>
    <property type="project" value="UniProtKB-KW"/>
</dbReference>
<gene>
    <name evidence="23" type="ORF">OLEA9_A028248</name>
</gene>
<dbReference type="GO" id="GO:0045544">
    <property type="term" value="F:gibberellin 20-oxidase activity"/>
    <property type="evidence" value="ECO:0007669"/>
    <property type="project" value="UniProtKB-ARBA"/>
</dbReference>
<keyword evidence="10 21" id="KW-1133">Transmembrane helix</keyword>
<dbReference type="InterPro" id="IPR044861">
    <property type="entry name" value="IPNS-like_FE2OG_OXY"/>
</dbReference>
<dbReference type="SUPFAM" id="SSF69593">
    <property type="entry name" value="Glycerol-3-phosphate (1)-acyltransferase"/>
    <property type="match status" value="1"/>
</dbReference>
<evidence type="ECO:0000256" key="12">
    <source>
        <dbReference type="ARBA" id="ARBA00023004"/>
    </source>
</evidence>
<feature type="transmembrane region" description="Helical" evidence="21">
    <location>
        <begin position="96"/>
        <end position="124"/>
    </location>
</feature>
<dbReference type="GO" id="GO:0046872">
    <property type="term" value="F:metal ion binding"/>
    <property type="evidence" value="ECO:0007669"/>
    <property type="project" value="UniProtKB-KW"/>
</dbReference>
<dbReference type="Gramene" id="OE9A028248T1">
    <property type="protein sequence ID" value="OE9A028248C1"/>
    <property type="gene ID" value="OE9A028248"/>
</dbReference>
<evidence type="ECO:0000256" key="17">
    <source>
        <dbReference type="ARBA" id="ARBA00023315"/>
    </source>
</evidence>
<evidence type="ECO:0000256" key="13">
    <source>
        <dbReference type="ARBA" id="ARBA00023098"/>
    </source>
</evidence>
<evidence type="ECO:0000256" key="6">
    <source>
        <dbReference type="ARBA" id="ARBA00022516"/>
    </source>
</evidence>
<keyword evidence="13" id="KW-0443">Lipid metabolism</keyword>
<keyword evidence="9" id="KW-0479">Metal-binding</keyword>
<dbReference type="InterPro" id="IPR027443">
    <property type="entry name" value="IPNS-like_sf"/>
</dbReference>
<evidence type="ECO:0000256" key="10">
    <source>
        <dbReference type="ARBA" id="ARBA00022989"/>
    </source>
</evidence>
<evidence type="ECO:0000313" key="24">
    <source>
        <dbReference type="Proteomes" id="UP000594638"/>
    </source>
</evidence>
<evidence type="ECO:0000256" key="5">
    <source>
        <dbReference type="ARBA" id="ARBA00008655"/>
    </source>
</evidence>
<feature type="domain" description="Fe2OG dioxygenase" evidence="22">
    <location>
        <begin position="719"/>
        <end position="819"/>
    </location>
</feature>
<evidence type="ECO:0000256" key="21">
    <source>
        <dbReference type="SAM" id="Phobius"/>
    </source>
</evidence>
<comment type="similarity">
    <text evidence="5">Belongs to the 1-acyl-sn-glycerol-3-phosphate acyltransferase family.</text>
</comment>
<dbReference type="PANTHER" id="PTHR23063">
    <property type="entry name" value="PHOSPHOLIPID ACYLTRANSFERASE"/>
    <property type="match status" value="1"/>
</dbReference>
<comment type="similarity">
    <text evidence="19">Belongs to the iron/ascorbate-dependent oxidoreductase family. GA20OX subfamily.</text>
</comment>
<evidence type="ECO:0000256" key="3">
    <source>
        <dbReference type="ARBA" id="ARBA00004972"/>
    </source>
</evidence>
<comment type="pathway">
    <text evidence="4">Lipid metabolism; phospholipid metabolism.</text>
</comment>
<dbReference type="EMBL" id="CACTIH010000078">
    <property type="protein sequence ID" value="CAA2951342.1"/>
    <property type="molecule type" value="Genomic_DNA"/>
</dbReference>
<comment type="cofactor">
    <cofactor evidence="1">
        <name>L-ascorbate</name>
        <dbReference type="ChEBI" id="CHEBI:38290"/>
    </cofactor>
</comment>
<dbReference type="Pfam" id="PF03171">
    <property type="entry name" value="2OG-FeII_Oxy"/>
    <property type="match status" value="1"/>
</dbReference>
<evidence type="ECO:0000256" key="7">
    <source>
        <dbReference type="ARBA" id="ARBA00022679"/>
    </source>
</evidence>
<dbReference type="Gene3D" id="2.60.120.330">
    <property type="entry name" value="B-lactam Antibiotic, Isopenicillin N Synthase, Chain"/>
    <property type="match status" value="1"/>
</dbReference>
<sequence length="883" mass="100565">MAEHHSLSAPLLSALPSDHKHHLVINVQDPIPDQTESTALQSQSILLHLQQNGESNNNPSNPFEFIGAHESFELPSYSTIDPFRNHTLNIAGVYEWVKIVICLPIALVRLALFGLCLAVGFMATKLALHGWKDKENPMPKWRCRLMLVTRICARLILFSFGYHWIKRRGKPAPREIAPIVVSNHVSYIEPIFFFYELFPTIVASESHDSMPFVGTIIRAMQVIYVDRFSRSSRKHAVNEIKRKASCNRFPRLLLFPEGTTTNGRLLISFQLGAFIPGYPVQPVIVRYPYVHFDQSWGHITVAKLMLRMFTQFHNFMEVEYLPLVPPHENRKENAIHFSQRTSSVMASALNVVQTSHSYGDFMLFAKASELNQENPTQFMVGMAWVESSFHIKTLEAMDFLETFLSMNPDPSGQVEFHDFLRVLRLKPCSLSEKIFGFIDVEKIGKITFKQYLLGSAYILKQPLFKQASELAFTECDIDGKNCILKQELRDAVTLAIPNMSEDELISNHNPILIIMSNEDNSLVFDASVFQHQYNIPSQFIWPDHEKPCPEPPPVLNLPTIDLGSFLSGDVDSVWGATCLVNQACREHGAFLVVNHGVDLELVEEAHKGMDYFFGKPLDEKQRAQRKIGDYCGYASSFANRFSSQLPWKETLSFRYSADLQLSDIVERYFLNVMGENYRQFGRVCQEYSEAMSSLSLNIMELLGMSLGVGPACFREYFEGNDSIMRLNYYPACQKPDLTLGTGPHCDPTSLTILHQDNVGGLEVFYDDKWHSVSPNPQAFVVNIGDTFMALSNGIYKSCLHRAVVNSKVPRISMAFFLCPKMDKMVRPPKELVCEENPRMYPDFTWPALLEFTQKHYRADTKTLEVFTNWLQQKSSQDTTTLNG</sequence>
<dbReference type="CDD" id="cd07991">
    <property type="entry name" value="LPLAT_LPCAT1-like"/>
    <property type="match status" value="1"/>
</dbReference>
<evidence type="ECO:0000256" key="16">
    <source>
        <dbReference type="ARBA" id="ARBA00023264"/>
    </source>
</evidence>
<dbReference type="GO" id="GO:0009805">
    <property type="term" value="P:coumarin biosynthetic process"/>
    <property type="evidence" value="ECO:0007669"/>
    <property type="project" value="UniProtKB-ARBA"/>
</dbReference>
<evidence type="ECO:0000256" key="18">
    <source>
        <dbReference type="ARBA" id="ARBA00037909"/>
    </source>
</evidence>
<evidence type="ECO:0000256" key="15">
    <source>
        <dbReference type="ARBA" id="ARBA00023209"/>
    </source>
</evidence>
<comment type="caution">
    <text evidence="23">The sequence shown here is derived from an EMBL/GenBank/DDBJ whole genome shotgun (WGS) entry which is preliminary data.</text>
</comment>